<reference evidence="2" key="1">
    <citation type="journal article" date="2014" name="Int. J. Syst. Evol. Microbiol.">
        <title>Complete genome sequence of Corynebacterium casei LMG S-19264T (=DSM 44701T), isolated from a smear-ripened cheese.</title>
        <authorList>
            <consortium name="US DOE Joint Genome Institute (JGI-PGF)"/>
            <person name="Walter F."/>
            <person name="Albersmeier A."/>
            <person name="Kalinowski J."/>
            <person name="Ruckert C."/>
        </authorList>
    </citation>
    <scope>NUCLEOTIDE SEQUENCE</scope>
    <source>
        <strain evidence="2">CCM 7684</strain>
    </source>
</reference>
<keyword evidence="1" id="KW-0812">Transmembrane</keyword>
<evidence type="ECO:0000256" key="1">
    <source>
        <dbReference type="SAM" id="Phobius"/>
    </source>
</evidence>
<proteinExistence type="predicted"/>
<evidence type="ECO:0000313" key="3">
    <source>
        <dbReference type="Proteomes" id="UP000602745"/>
    </source>
</evidence>
<keyword evidence="1" id="KW-0472">Membrane</keyword>
<organism evidence="2 3">
    <name type="scientific">Agaricicola taiwanensis</name>
    <dbReference type="NCBI Taxonomy" id="591372"/>
    <lineage>
        <taxon>Bacteria</taxon>
        <taxon>Pseudomonadati</taxon>
        <taxon>Pseudomonadota</taxon>
        <taxon>Alphaproteobacteria</taxon>
        <taxon>Rhodobacterales</taxon>
        <taxon>Paracoccaceae</taxon>
        <taxon>Agaricicola</taxon>
    </lineage>
</organism>
<feature type="transmembrane region" description="Helical" evidence="1">
    <location>
        <begin position="6"/>
        <end position="25"/>
    </location>
</feature>
<dbReference type="InterPro" id="IPR046093">
    <property type="entry name" value="DUF6111"/>
</dbReference>
<accession>A0A8J2YDI1</accession>
<dbReference type="Proteomes" id="UP000602745">
    <property type="component" value="Unassembled WGS sequence"/>
</dbReference>
<dbReference type="EMBL" id="BMCP01000002">
    <property type="protein sequence ID" value="GGE39995.1"/>
    <property type="molecule type" value="Genomic_DNA"/>
</dbReference>
<name>A0A8J2YDI1_9RHOB</name>
<gene>
    <name evidence="2" type="ORF">GCM10007276_16650</name>
</gene>
<dbReference type="Pfam" id="PF19606">
    <property type="entry name" value="DUF6111"/>
    <property type="match status" value="1"/>
</dbReference>
<dbReference type="RefSeq" id="WP_188409295.1">
    <property type="nucleotide sequence ID" value="NZ_BMCP01000002.1"/>
</dbReference>
<dbReference type="AlphaFoldDB" id="A0A8J2YDI1"/>
<keyword evidence="3" id="KW-1185">Reference proteome</keyword>
<keyword evidence="1" id="KW-1133">Transmembrane helix</keyword>
<protein>
    <submittedName>
        <fullName evidence="2">Uncharacterized protein</fullName>
    </submittedName>
</protein>
<sequence length="90" mass="10144">MLRVVLIQLALFLLPFAVFVLWRLLRRRQMRDGMNVKVLFFSAMAGAVLSIAFLIVFGQGDAAPPGARYVPPHMENGTYVPGRFLPPEDR</sequence>
<comment type="caution">
    <text evidence="2">The sequence shown here is derived from an EMBL/GenBank/DDBJ whole genome shotgun (WGS) entry which is preliminary data.</text>
</comment>
<reference evidence="2" key="2">
    <citation type="submission" date="2020-09" db="EMBL/GenBank/DDBJ databases">
        <authorList>
            <person name="Sun Q."/>
            <person name="Sedlacek I."/>
        </authorList>
    </citation>
    <scope>NUCLEOTIDE SEQUENCE</scope>
    <source>
        <strain evidence="2">CCM 7684</strain>
    </source>
</reference>
<evidence type="ECO:0000313" key="2">
    <source>
        <dbReference type="EMBL" id="GGE39995.1"/>
    </source>
</evidence>
<feature type="transmembrane region" description="Helical" evidence="1">
    <location>
        <begin position="37"/>
        <end position="57"/>
    </location>
</feature>